<dbReference type="Proteomes" id="UP000219688">
    <property type="component" value="Unassembled WGS sequence"/>
</dbReference>
<dbReference type="AlphaFoldDB" id="A0A285VIA0"/>
<protein>
    <submittedName>
        <fullName evidence="2">Uncharacterized protein</fullName>
    </submittedName>
</protein>
<keyword evidence="3" id="KW-1185">Reference proteome</keyword>
<accession>A0A285VIA0</accession>
<evidence type="ECO:0000313" key="3">
    <source>
        <dbReference type="Proteomes" id="UP000219688"/>
    </source>
</evidence>
<gene>
    <name evidence="2" type="ORF">SAMN05421879_102160</name>
</gene>
<reference evidence="3" key="1">
    <citation type="submission" date="2017-08" db="EMBL/GenBank/DDBJ databases">
        <authorList>
            <person name="Varghese N."/>
            <person name="Submissions S."/>
        </authorList>
    </citation>
    <scope>NUCLEOTIDE SEQUENCE [LARGE SCALE GENOMIC DNA]</scope>
    <source>
        <strain evidence="3">USBA17B2</strain>
    </source>
</reference>
<feature type="compositionally biased region" description="Basic and acidic residues" evidence="1">
    <location>
        <begin position="80"/>
        <end position="104"/>
    </location>
</feature>
<name>A0A285VIA0_9MICO</name>
<dbReference type="EMBL" id="OBQK01000002">
    <property type="protein sequence ID" value="SOC53802.1"/>
    <property type="molecule type" value="Genomic_DNA"/>
</dbReference>
<evidence type="ECO:0000313" key="2">
    <source>
        <dbReference type="EMBL" id="SOC53802.1"/>
    </source>
</evidence>
<feature type="region of interest" description="Disordered" evidence="1">
    <location>
        <begin position="73"/>
        <end position="104"/>
    </location>
</feature>
<sequence>MEEMTGRGGRADTARHAMMVQGLGVSGDVPHGARWLPEDVVPPRWRDRVVVGLDGVVRVRWLRPVDDVDDVQEGVAGAERSGRAERAEAAEASGRAEETPVPVRERPSADLFALAAPFLGGTSSIPAEECLTGIEAMHVLMSRMAAGRLHAAGELAARAAEVLLEEEGVADPDELSRTRREDWRRRAKMTAGQEIAALTGWGRASRASWWPSR</sequence>
<proteinExistence type="predicted"/>
<organism evidence="2 3">
    <name type="scientific">Ornithinimicrobium cerasi</name>
    <dbReference type="NCBI Taxonomy" id="2248773"/>
    <lineage>
        <taxon>Bacteria</taxon>
        <taxon>Bacillati</taxon>
        <taxon>Actinomycetota</taxon>
        <taxon>Actinomycetes</taxon>
        <taxon>Micrococcales</taxon>
        <taxon>Ornithinimicrobiaceae</taxon>
        <taxon>Ornithinimicrobium</taxon>
    </lineage>
</organism>
<dbReference type="RefSeq" id="WP_097187210.1">
    <property type="nucleotide sequence ID" value="NZ_OBQK01000002.1"/>
</dbReference>
<evidence type="ECO:0000256" key="1">
    <source>
        <dbReference type="SAM" id="MobiDB-lite"/>
    </source>
</evidence>